<dbReference type="Gene3D" id="3.40.30.10">
    <property type="entry name" value="Glutaredoxin"/>
    <property type="match status" value="1"/>
</dbReference>
<evidence type="ECO:0000313" key="1">
    <source>
        <dbReference type="EMBL" id="ACV77328.1"/>
    </source>
</evidence>
<sequence>MTGGHLVTVYTRAGCHLCAEAIATASALATEAGAGFTTVDVDADPEDQAEYGDLVPVIMVDGVLHGYYQVDTERLRAALAG</sequence>
<dbReference type="eggNOG" id="COG0695">
    <property type="taxonomic scope" value="Bacteria"/>
</dbReference>
<dbReference type="Proteomes" id="UP000002218">
    <property type="component" value="Chromosome"/>
</dbReference>
<protein>
    <submittedName>
        <fullName evidence="1">Glutaredoxin 2</fullName>
    </submittedName>
</protein>
<reference evidence="2" key="1">
    <citation type="submission" date="2009-09" db="EMBL/GenBank/DDBJ databases">
        <title>The complete genome of Nakamurella multipartita DSM 44233.</title>
        <authorList>
            <consortium name="US DOE Joint Genome Institute (JGI-PGF)"/>
            <person name="Lucas S."/>
            <person name="Copeland A."/>
            <person name="Lapidus A."/>
            <person name="Glavina del Rio T."/>
            <person name="Dalin E."/>
            <person name="Tice H."/>
            <person name="Bruce D."/>
            <person name="Goodwin L."/>
            <person name="Pitluck S."/>
            <person name="Kyrpides N."/>
            <person name="Mavromatis K."/>
            <person name="Ivanova N."/>
            <person name="Ovchinnikova G."/>
            <person name="Sims D."/>
            <person name="Meincke L."/>
            <person name="Brettin T."/>
            <person name="Detter J.C."/>
            <person name="Han C."/>
            <person name="Larimer F."/>
            <person name="Land M."/>
            <person name="Hauser L."/>
            <person name="Markowitz V."/>
            <person name="Cheng J.-F."/>
            <person name="Hugenholtz P."/>
            <person name="Woyke T."/>
            <person name="Wu D."/>
            <person name="Klenk H.-P."/>
            <person name="Eisen J.A."/>
        </authorList>
    </citation>
    <scope>NUCLEOTIDE SEQUENCE [LARGE SCALE GENOMIC DNA]</scope>
    <source>
        <strain evidence="2">ATCC 700099 / DSM 44233 / CIP 104796 / JCM 9543 / NBRC 105858 / Y-104</strain>
    </source>
</reference>
<dbReference type="STRING" id="479431.Namu_0918"/>
<proteinExistence type="predicted"/>
<organism evidence="1 2">
    <name type="scientific">Nakamurella multipartita (strain ATCC 700099 / DSM 44233 / CIP 104796 / JCM 9543 / NBRC 105858 / Y-104)</name>
    <name type="common">Microsphaera multipartita</name>
    <dbReference type="NCBI Taxonomy" id="479431"/>
    <lineage>
        <taxon>Bacteria</taxon>
        <taxon>Bacillati</taxon>
        <taxon>Actinomycetota</taxon>
        <taxon>Actinomycetes</taxon>
        <taxon>Nakamurellales</taxon>
        <taxon>Nakamurellaceae</taxon>
        <taxon>Nakamurella</taxon>
    </lineage>
</organism>
<dbReference type="HOGENOM" id="CLU_125054_2_1_11"/>
<dbReference type="CDD" id="cd02976">
    <property type="entry name" value="NrdH"/>
    <property type="match status" value="1"/>
</dbReference>
<keyword evidence="2" id="KW-1185">Reference proteome</keyword>
<dbReference type="OrthoDB" id="8779161at2"/>
<dbReference type="SUPFAM" id="SSF52833">
    <property type="entry name" value="Thioredoxin-like"/>
    <property type="match status" value="1"/>
</dbReference>
<dbReference type="InterPro" id="IPR036249">
    <property type="entry name" value="Thioredoxin-like_sf"/>
</dbReference>
<dbReference type="KEGG" id="nml:Namu_0918"/>
<dbReference type="EMBL" id="CP001737">
    <property type="protein sequence ID" value="ACV77328.1"/>
    <property type="molecule type" value="Genomic_DNA"/>
</dbReference>
<dbReference type="InterPro" id="IPR008554">
    <property type="entry name" value="Glutaredoxin-like"/>
</dbReference>
<reference evidence="1 2" key="2">
    <citation type="journal article" date="2010" name="Stand. Genomic Sci.">
        <title>Complete genome sequence of Nakamurella multipartita type strain (Y-104).</title>
        <authorList>
            <person name="Tice H."/>
            <person name="Mayilraj S."/>
            <person name="Sims D."/>
            <person name="Lapidus A."/>
            <person name="Nolan M."/>
            <person name="Lucas S."/>
            <person name="Glavina Del Rio T."/>
            <person name="Copeland A."/>
            <person name="Cheng J.F."/>
            <person name="Meincke L."/>
            <person name="Bruce D."/>
            <person name="Goodwin L."/>
            <person name="Pitluck S."/>
            <person name="Ivanova N."/>
            <person name="Mavromatis K."/>
            <person name="Ovchinnikova G."/>
            <person name="Pati A."/>
            <person name="Chen A."/>
            <person name="Palaniappan K."/>
            <person name="Land M."/>
            <person name="Hauser L."/>
            <person name="Chang Y.J."/>
            <person name="Jeffries C.D."/>
            <person name="Detter J.C."/>
            <person name="Brettin T."/>
            <person name="Rohde M."/>
            <person name="Goker M."/>
            <person name="Bristow J."/>
            <person name="Eisen J.A."/>
            <person name="Markowitz V."/>
            <person name="Hugenholtz P."/>
            <person name="Kyrpides N.C."/>
            <person name="Klenk H.P."/>
            <person name="Chen F."/>
        </authorList>
    </citation>
    <scope>NUCLEOTIDE SEQUENCE [LARGE SCALE GENOMIC DNA]</scope>
    <source>
        <strain evidence="2">ATCC 700099 / DSM 44233 / CIP 104796 / JCM 9543 / NBRC 105858 / Y-104</strain>
    </source>
</reference>
<evidence type="ECO:0000313" key="2">
    <source>
        <dbReference type="Proteomes" id="UP000002218"/>
    </source>
</evidence>
<dbReference type="Pfam" id="PF05768">
    <property type="entry name" value="Glrx-like"/>
    <property type="match status" value="1"/>
</dbReference>
<dbReference type="RefSeq" id="WP_015746242.1">
    <property type="nucleotide sequence ID" value="NC_013235.1"/>
</dbReference>
<dbReference type="InParanoid" id="C8XAG3"/>
<dbReference type="AlphaFoldDB" id="C8XAG3"/>
<name>C8XAG3_NAKMY</name>
<gene>
    <name evidence="1" type="ordered locus">Namu_0918</name>
</gene>
<accession>C8XAG3</accession>